<dbReference type="RefSeq" id="WP_379764454.1">
    <property type="nucleotide sequence ID" value="NZ_JBHSXI010000001.1"/>
</dbReference>
<dbReference type="EMBL" id="JBHSXI010000001">
    <property type="protein sequence ID" value="MFC6887920.1"/>
    <property type="molecule type" value="Genomic_DNA"/>
</dbReference>
<feature type="coiled-coil region" evidence="1">
    <location>
        <begin position="99"/>
        <end position="126"/>
    </location>
</feature>
<accession>A0ABD5UEM8</accession>
<reference evidence="2 3" key="1">
    <citation type="journal article" date="2019" name="Int. J. Syst. Evol. Microbiol.">
        <title>The Global Catalogue of Microorganisms (GCM) 10K type strain sequencing project: providing services to taxonomists for standard genome sequencing and annotation.</title>
        <authorList>
            <consortium name="The Broad Institute Genomics Platform"/>
            <consortium name="The Broad Institute Genome Sequencing Center for Infectious Disease"/>
            <person name="Wu L."/>
            <person name="Ma J."/>
        </authorList>
    </citation>
    <scope>NUCLEOTIDE SEQUENCE [LARGE SCALE GENOMIC DNA]</scope>
    <source>
        <strain evidence="2 3">Y73</strain>
    </source>
</reference>
<name>A0ABD5UEM8_9EURY</name>
<sequence>MSNEPDIQDGLATVLDCIQKSGRNVIDEIDDTTEDGEKIEGFVCSHGENNLIVYSTPGSHFFTVQYEYDVTPNAATAQKIQEKINRLPSDISGEVQIDADITNEDITEVRERIAELNKQRDDKQIQKVHTKLVDQLSDPNCGYQIRNDLNGPHGFMTQKKLFAYESDFSPSDFDAACQTIISVAMMPQQFLEDVYNVSVDLPGKGVDDSAGQKTAHRGFQ</sequence>
<keyword evidence="3" id="KW-1185">Reference proteome</keyword>
<dbReference type="AlphaFoldDB" id="A0ABD5UEM8"/>
<gene>
    <name evidence="2" type="ORF">ACFQEY_02455</name>
</gene>
<evidence type="ECO:0000313" key="3">
    <source>
        <dbReference type="Proteomes" id="UP001596333"/>
    </source>
</evidence>
<proteinExistence type="predicted"/>
<protein>
    <submittedName>
        <fullName evidence="2">Uncharacterized protein</fullName>
    </submittedName>
</protein>
<comment type="caution">
    <text evidence="2">The sequence shown here is derived from an EMBL/GenBank/DDBJ whole genome shotgun (WGS) entry which is preliminary data.</text>
</comment>
<evidence type="ECO:0000313" key="2">
    <source>
        <dbReference type="EMBL" id="MFC6887920.1"/>
    </source>
</evidence>
<dbReference type="Proteomes" id="UP001596333">
    <property type="component" value="Unassembled WGS sequence"/>
</dbReference>
<organism evidence="2 3">
    <name type="scientific">Halorubrum trueperi</name>
    <dbReference type="NCBI Taxonomy" id="2004704"/>
    <lineage>
        <taxon>Archaea</taxon>
        <taxon>Methanobacteriati</taxon>
        <taxon>Methanobacteriota</taxon>
        <taxon>Stenosarchaea group</taxon>
        <taxon>Halobacteria</taxon>
        <taxon>Halobacteriales</taxon>
        <taxon>Haloferacaceae</taxon>
        <taxon>Halorubrum</taxon>
    </lineage>
</organism>
<keyword evidence="1" id="KW-0175">Coiled coil</keyword>
<evidence type="ECO:0000256" key="1">
    <source>
        <dbReference type="SAM" id="Coils"/>
    </source>
</evidence>